<evidence type="ECO:0000256" key="5">
    <source>
        <dbReference type="ARBA" id="ARBA00022729"/>
    </source>
</evidence>
<dbReference type="PIRSF" id="PIRSF000897">
    <property type="entry name" value="Acid_Ptase_ClsA"/>
    <property type="match status" value="1"/>
</dbReference>
<keyword evidence="12" id="KW-1185">Reference proteome</keyword>
<feature type="domain" description="Phosphatidic acid phosphatase type 2/haloperoxidase" evidence="10">
    <location>
        <begin position="120"/>
        <end position="230"/>
    </location>
</feature>
<dbReference type="InterPro" id="IPR000326">
    <property type="entry name" value="PAP2/HPO"/>
</dbReference>
<dbReference type="InterPro" id="IPR018296">
    <property type="entry name" value="Acid_Pase_classA_bac_CS"/>
</dbReference>
<dbReference type="EC" id="3.1.3.2" evidence="4 8"/>
<dbReference type="SUPFAM" id="SSF48317">
    <property type="entry name" value="Acid phosphatase/Vanadium-dependent haloperoxidase"/>
    <property type="match status" value="1"/>
</dbReference>
<dbReference type="EMBL" id="CR522870">
    <property type="protein sequence ID" value="CAG37084.1"/>
    <property type="molecule type" value="Genomic_DNA"/>
</dbReference>
<name>Q6AKP1_DESPS</name>
<keyword evidence="5 9" id="KW-0732">Signal</keyword>
<comment type="subcellular location">
    <subcellularLocation>
        <location evidence="2">Periplasm</location>
    </subcellularLocation>
</comment>
<evidence type="ECO:0000256" key="1">
    <source>
        <dbReference type="ARBA" id="ARBA00000032"/>
    </source>
</evidence>
<evidence type="ECO:0000256" key="6">
    <source>
        <dbReference type="ARBA" id="ARBA00022764"/>
    </source>
</evidence>
<reference evidence="12" key="1">
    <citation type="journal article" date="2004" name="Environ. Microbiol.">
        <title>The genome of Desulfotalea psychrophila, a sulfate-reducing bacterium from permanently cold Arctic sediments.</title>
        <authorList>
            <person name="Rabus R."/>
            <person name="Ruepp A."/>
            <person name="Frickey T."/>
            <person name="Rattei T."/>
            <person name="Fartmann B."/>
            <person name="Stark M."/>
            <person name="Bauer M."/>
            <person name="Zibat A."/>
            <person name="Lombardot T."/>
            <person name="Becker I."/>
            <person name="Amann J."/>
            <person name="Gellner K."/>
            <person name="Teeling H."/>
            <person name="Leuschner W.D."/>
            <person name="Gloeckner F.-O."/>
            <person name="Lupas A.N."/>
            <person name="Amann R."/>
            <person name="Klenk H.-P."/>
        </authorList>
    </citation>
    <scope>NUCLEOTIDE SEQUENCE [LARGE SCALE GENOMIC DNA]</scope>
    <source>
        <strain evidence="12">DSM 12343 / LSv54</strain>
    </source>
</reference>
<feature type="chain" id="PRO_5004270385" description="Acid phosphatase" evidence="9">
    <location>
        <begin position="23"/>
        <end position="280"/>
    </location>
</feature>
<accession>Q6AKP1</accession>
<organism evidence="11 12">
    <name type="scientific">Desulfotalea psychrophila (strain LSv54 / DSM 12343)</name>
    <dbReference type="NCBI Taxonomy" id="177439"/>
    <lineage>
        <taxon>Bacteria</taxon>
        <taxon>Pseudomonadati</taxon>
        <taxon>Thermodesulfobacteriota</taxon>
        <taxon>Desulfobulbia</taxon>
        <taxon>Desulfobulbales</taxon>
        <taxon>Desulfocapsaceae</taxon>
        <taxon>Desulfotalea</taxon>
    </lineage>
</organism>
<dbReference type="GO" id="GO:0030288">
    <property type="term" value="C:outer membrane-bounded periplasmic space"/>
    <property type="evidence" value="ECO:0007669"/>
    <property type="project" value="InterPro"/>
</dbReference>
<evidence type="ECO:0000313" key="11">
    <source>
        <dbReference type="EMBL" id="CAG37084.1"/>
    </source>
</evidence>
<dbReference type="CDD" id="cd03397">
    <property type="entry name" value="PAP2_acid_phosphatase"/>
    <property type="match status" value="1"/>
</dbReference>
<dbReference type="InterPro" id="IPR001011">
    <property type="entry name" value="Acid_Pase_classA_bac"/>
</dbReference>
<dbReference type="GO" id="GO:0003993">
    <property type="term" value="F:acid phosphatase activity"/>
    <property type="evidence" value="ECO:0007669"/>
    <property type="project" value="UniProtKB-EC"/>
</dbReference>
<evidence type="ECO:0000256" key="3">
    <source>
        <dbReference type="ARBA" id="ARBA00009017"/>
    </source>
</evidence>
<keyword evidence="7 8" id="KW-0378">Hydrolase</keyword>
<proteinExistence type="inferred from homology"/>
<protein>
    <recommendedName>
        <fullName evidence="4 8">Acid phosphatase</fullName>
        <ecNumber evidence="4 8">3.1.3.2</ecNumber>
    </recommendedName>
</protein>
<evidence type="ECO:0000256" key="2">
    <source>
        <dbReference type="ARBA" id="ARBA00004418"/>
    </source>
</evidence>
<feature type="signal peptide" evidence="9">
    <location>
        <begin position="1"/>
        <end position="22"/>
    </location>
</feature>
<dbReference type="Pfam" id="PF01569">
    <property type="entry name" value="PAP2"/>
    <property type="match status" value="1"/>
</dbReference>
<evidence type="ECO:0000256" key="8">
    <source>
        <dbReference type="PIRNR" id="PIRNR000897"/>
    </source>
</evidence>
<dbReference type="STRING" id="177439.DP2355"/>
<sequence>MKRIKISIVVMCMFLLAGCAGVEKQNDLQPIPKLVFLDGYLATDTLPDSLALLPQPPAKESTAFALDREVSKQSLTLRDTARWTLAARDARLTFPQAAEAFSCALGVPISEEETPHLYMLLRHTLTDAALSTDKAKDNYRRTRPFVVNGEPVCTPQQEEQLKKSGSYPSGHTSIGWAWTLILVEVSPEQTDAILARGWAFGQSRIVCNAHWQSDVMMGRIMGAAVVARLHADPAFLAEIEVAKAELKAFRTKGLPPTGDCRAEADALNEYAPLAPWPANR</sequence>
<evidence type="ECO:0000313" key="12">
    <source>
        <dbReference type="Proteomes" id="UP000000602"/>
    </source>
</evidence>
<dbReference type="KEGG" id="dps:DP2355"/>
<gene>
    <name evidence="11" type="ordered locus">DP2355</name>
</gene>
<dbReference type="Proteomes" id="UP000000602">
    <property type="component" value="Chromosome"/>
</dbReference>
<evidence type="ECO:0000256" key="7">
    <source>
        <dbReference type="ARBA" id="ARBA00022801"/>
    </source>
</evidence>
<dbReference type="SMART" id="SM00014">
    <property type="entry name" value="acidPPc"/>
    <property type="match status" value="1"/>
</dbReference>
<dbReference type="Gene3D" id="1.20.144.10">
    <property type="entry name" value="Phosphatidic acid phosphatase type 2/haloperoxidase"/>
    <property type="match status" value="1"/>
</dbReference>
<dbReference type="AlphaFoldDB" id="Q6AKP1"/>
<evidence type="ECO:0000256" key="4">
    <source>
        <dbReference type="ARBA" id="ARBA00012646"/>
    </source>
</evidence>
<dbReference type="PRINTS" id="PR00483">
    <property type="entry name" value="BACPHPHTASE"/>
</dbReference>
<evidence type="ECO:0000259" key="10">
    <source>
        <dbReference type="SMART" id="SM00014"/>
    </source>
</evidence>
<dbReference type="InterPro" id="IPR036938">
    <property type="entry name" value="PAP2/HPO_sf"/>
</dbReference>
<evidence type="ECO:0000256" key="9">
    <source>
        <dbReference type="SAM" id="SignalP"/>
    </source>
</evidence>
<dbReference type="HOGENOM" id="CLU_079861_0_0_7"/>
<dbReference type="OrthoDB" id="9780507at2"/>
<comment type="similarity">
    <text evidence="3 8">Belongs to the class A bacterial acid phosphatase family.</text>
</comment>
<dbReference type="PROSITE" id="PS51257">
    <property type="entry name" value="PROKAR_LIPOPROTEIN"/>
    <property type="match status" value="1"/>
</dbReference>
<keyword evidence="6" id="KW-0574">Periplasm</keyword>
<dbReference type="RefSeq" id="WP_011189596.1">
    <property type="nucleotide sequence ID" value="NC_006138.1"/>
</dbReference>
<comment type="catalytic activity">
    <reaction evidence="1 8">
        <text>a phosphate monoester + H2O = an alcohol + phosphate</text>
        <dbReference type="Rhea" id="RHEA:15017"/>
        <dbReference type="ChEBI" id="CHEBI:15377"/>
        <dbReference type="ChEBI" id="CHEBI:30879"/>
        <dbReference type="ChEBI" id="CHEBI:43474"/>
        <dbReference type="ChEBI" id="CHEBI:67140"/>
        <dbReference type="EC" id="3.1.3.2"/>
    </reaction>
</comment>
<dbReference type="eggNOG" id="COG0671">
    <property type="taxonomic scope" value="Bacteria"/>
</dbReference>
<dbReference type="PROSITE" id="PS01157">
    <property type="entry name" value="ACID_PHOSPH_CL_A"/>
    <property type="match status" value="1"/>
</dbReference>